<feature type="region of interest" description="Disordered" evidence="1">
    <location>
        <begin position="33"/>
        <end position="59"/>
    </location>
</feature>
<accession>K9WGL6</accession>
<dbReference type="eggNOG" id="ENOG5032XPM">
    <property type="taxonomic scope" value="Bacteria"/>
</dbReference>
<feature type="compositionally biased region" description="Polar residues" evidence="1">
    <location>
        <begin position="37"/>
        <end position="59"/>
    </location>
</feature>
<sequence length="191" mass="20722">MSGQLKNSLVLLASVAITLSACNRVNVESRNIEGNRSELTPQETTPVKSPSPLVTPSPILSQDKSEIKTSSASVKVNRENYKPIALTQLTKNEALTGEEPKAIALAAFGDVDSEGGSRDVKVEYPQPDRAVVIITQTGVADDSVRAIRYRAELVPTSKSQTGKQWKIVWAGSQFTCQRGRGHQDWSIKLCS</sequence>
<keyword evidence="3" id="KW-1185">Reference proteome</keyword>
<evidence type="ECO:0008006" key="4">
    <source>
        <dbReference type="Google" id="ProtNLM"/>
    </source>
</evidence>
<evidence type="ECO:0000313" key="3">
    <source>
        <dbReference type="Proteomes" id="UP000010471"/>
    </source>
</evidence>
<dbReference type="KEGG" id="mic:Mic7113_3189"/>
<dbReference type="STRING" id="1173027.Mic7113_3189"/>
<dbReference type="RefSeq" id="WP_015183073.1">
    <property type="nucleotide sequence ID" value="NC_019738.1"/>
</dbReference>
<dbReference type="AlphaFoldDB" id="K9WGL6"/>
<evidence type="ECO:0000256" key="1">
    <source>
        <dbReference type="SAM" id="MobiDB-lite"/>
    </source>
</evidence>
<proteinExistence type="predicted"/>
<name>K9WGL6_9CYAN</name>
<dbReference type="OrthoDB" id="8550003at2"/>
<dbReference type="Proteomes" id="UP000010471">
    <property type="component" value="Chromosome"/>
</dbReference>
<gene>
    <name evidence="2" type="ORF">Mic7113_3189</name>
</gene>
<protein>
    <recommendedName>
        <fullName evidence="4">Lipoprotein</fullName>
    </recommendedName>
</protein>
<reference evidence="2 3" key="1">
    <citation type="submission" date="2012-06" db="EMBL/GenBank/DDBJ databases">
        <title>Finished chromosome of genome of Microcoleus sp. PCC 7113.</title>
        <authorList>
            <consortium name="US DOE Joint Genome Institute"/>
            <person name="Gugger M."/>
            <person name="Coursin T."/>
            <person name="Rippka R."/>
            <person name="Tandeau De Marsac N."/>
            <person name="Huntemann M."/>
            <person name="Wei C.-L."/>
            <person name="Han J."/>
            <person name="Detter J.C."/>
            <person name="Han C."/>
            <person name="Tapia R."/>
            <person name="Chen A."/>
            <person name="Kyrpides N."/>
            <person name="Mavromatis K."/>
            <person name="Markowitz V."/>
            <person name="Szeto E."/>
            <person name="Ivanova N."/>
            <person name="Pagani I."/>
            <person name="Pati A."/>
            <person name="Goodwin L."/>
            <person name="Nordberg H.P."/>
            <person name="Cantor M.N."/>
            <person name="Hua S.X."/>
            <person name="Woyke T."/>
            <person name="Kerfeld C.A."/>
        </authorList>
    </citation>
    <scope>NUCLEOTIDE SEQUENCE [LARGE SCALE GENOMIC DNA]</scope>
    <source>
        <strain evidence="2 3">PCC 7113</strain>
    </source>
</reference>
<dbReference type="EMBL" id="CP003630">
    <property type="protein sequence ID" value="AFZ18929.1"/>
    <property type="molecule type" value="Genomic_DNA"/>
</dbReference>
<organism evidence="2 3">
    <name type="scientific">Allocoleopsis franciscana PCC 7113</name>
    <dbReference type="NCBI Taxonomy" id="1173027"/>
    <lineage>
        <taxon>Bacteria</taxon>
        <taxon>Bacillati</taxon>
        <taxon>Cyanobacteriota</taxon>
        <taxon>Cyanophyceae</taxon>
        <taxon>Coleofasciculales</taxon>
        <taxon>Coleofasciculaceae</taxon>
        <taxon>Allocoleopsis</taxon>
        <taxon>Allocoleopsis franciscana</taxon>
    </lineage>
</organism>
<dbReference type="HOGENOM" id="CLU_1658809_0_0_3"/>
<dbReference type="PROSITE" id="PS51257">
    <property type="entry name" value="PROKAR_LIPOPROTEIN"/>
    <property type="match status" value="1"/>
</dbReference>
<evidence type="ECO:0000313" key="2">
    <source>
        <dbReference type="EMBL" id="AFZ18929.1"/>
    </source>
</evidence>